<dbReference type="Gene3D" id="3.40.50.1820">
    <property type="entry name" value="alpha/beta hydrolase"/>
    <property type="match status" value="1"/>
</dbReference>
<dbReference type="Pfam" id="PF02230">
    <property type="entry name" value="Abhydrolase_2"/>
    <property type="match status" value="1"/>
</dbReference>
<dbReference type="RefSeq" id="WP_145082799.1">
    <property type="nucleotide sequence ID" value="NZ_CP036298.1"/>
</dbReference>
<comment type="similarity">
    <text evidence="1">Belongs to the AB hydrolase superfamily. AB hydrolase 2 family.</text>
</comment>
<dbReference type="PANTHER" id="PTHR10655:SF17">
    <property type="entry name" value="LYSOPHOSPHOLIPASE-LIKE PROTEIN 1"/>
    <property type="match status" value="1"/>
</dbReference>
<dbReference type="OrthoDB" id="9795555at2"/>
<evidence type="ECO:0000313" key="4">
    <source>
        <dbReference type="EMBL" id="QDV26581.1"/>
    </source>
</evidence>
<dbReference type="PANTHER" id="PTHR10655">
    <property type="entry name" value="LYSOPHOSPHOLIPASE-RELATED"/>
    <property type="match status" value="1"/>
</dbReference>
<dbReference type="EMBL" id="CP036298">
    <property type="protein sequence ID" value="QDV26581.1"/>
    <property type="molecule type" value="Genomic_DNA"/>
</dbReference>
<organism evidence="4 5">
    <name type="scientific">Aureliella helgolandensis</name>
    <dbReference type="NCBI Taxonomy" id="2527968"/>
    <lineage>
        <taxon>Bacteria</taxon>
        <taxon>Pseudomonadati</taxon>
        <taxon>Planctomycetota</taxon>
        <taxon>Planctomycetia</taxon>
        <taxon>Pirellulales</taxon>
        <taxon>Pirellulaceae</taxon>
        <taxon>Aureliella</taxon>
    </lineage>
</organism>
<dbReference type="InterPro" id="IPR003140">
    <property type="entry name" value="PLipase/COase/thioEstase"/>
</dbReference>
<name>A0A518GDA4_9BACT</name>
<proteinExistence type="inferred from homology"/>
<evidence type="ECO:0000256" key="2">
    <source>
        <dbReference type="ARBA" id="ARBA00022801"/>
    </source>
</evidence>
<dbReference type="InterPro" id="IPR050565">
    <property type="entry name" value="LYPA1-2/EST-like"/>
</dbReference>
<dbReference type="InterPro" id="IPR029058">
    <property type="entry name" value="AB_hydrolase_fold"/>
</dbReference>
<reference evidence="4 5" key="1">
    <citation type="submission" date="2019-02" db="EMBL/GenBank/DDBJ databases">
        <title>Deep-cultivation of Planctomycetes and their phenomic and genomic characterization uncovers novel biology.</title>
        <authorList>
            <person name="Wiegand S."/>
            <person name="Jogler M."/>
            <person name="Boedeker C."/>
            <person name="Pinto D."/>
            <person name="Vollmers J."/>
            <person name="Rivas-Marin E."/>
            <person name="Kohn T."/>
            <person name="Peeters S.H."/>
            <person name="Heuer A."/>
            <person name="Rast P."/>
            <person name="Oberbeckmann S."/>
            <person name="Bunk B."/>
            <person name="Jeske O."/>
            <person name="Meyerdierks A."/>
            <person name="Storesund J.E."/>
            <person name="Kallscheuer N."/>
            <person name="Luecker S."/>
            <person name="Lage O.M."/>
            <person name="Pohl T."/>
            <person name="Merkel B.J."/>
            <person name="Hornburger P."/>
            <person name="Mueller R.-W."/>
            <person name="Bruemmer F."/>
            <person name="Labrenz M."/>
            <person name="Spormann A.M."/>
            <person name="Op den Camp H."/>
            <person name="Overmann J."/>
            <person name="Amann R."/>
            <person name="Jetten M.S.M."/>
            <person name="Mascher T."/>
            <person name="Medema M.H."/>
            <person name="Devos D.P."/>
            <person name="Kaster A.-K."/>
            <person name="Ovreas L."/>
            <person name="Rohde M."/>
            <person name="Galperin M.Y."/>
            <person name="Jogler C."/>
        </authorList>
    </citation>
    <scope>NUCLEOTIDE SEQUENCE [LARGE SCALE GENOMIC DNA]</scope>
    <source>
        <strain evidence="4 5">Q31a</strain>
    </source>
</reference>
<protein>
    <submittedName>
        <fullName evidence="4">Phospholipase/Carboxylesterase</fullName>
    </submittedName>
</protein>
<dbReference type="SUPFAM" id="SSF53474">
    <property type="entry name" value="alpha/beta-Hydrolases"/>
    <property type="match status" value="1"/>
</dbReference>
<dbReference type="GO" id="GO:0016787">
    <property type="term" value="F:hydrolase activity"/>
    <property type="evidence" value="ECO:0007669"/>
    <property type="project" value="UniProtKB-KW"/>
</dbReference>
<evidence type="ECO:0000313" key="5">
    <source>
        <dbReference type="Proteomes" id="UP000318017"/>
    </source>
</evidence>
<keyword evidence="2" id="KW-0378">Hydrolase</keyword>
<sequence>MNPLQYRAVREKVAELDCILVRPENSAGEPVPPRGLAVFCHGFGAGGDDLVGLASELLQIAAPTSGLALLFPSAPISLEEQGMPGARAWWLLSLQRLLSAMEEGRYEQIREEVPEGIEASRDMLSATIATLLDRYAIDESRLLLGGFSQGAMLAVETACYGLKRPPAQLCLYSGALICEKQWKARASQLARTLILQSHGKLDTILPFQTGLWLREMLEAAGSTVDFIEFNGPHTIPQSAIEKTAHMLAQLIND</sequence>
<dbReference type="AlphaFoldDB" id="A0A518GDA4"/>
<evidence type="ECO:0000256" key="1">
    <source>
        <dbReference type="ARBA" id="ARBA00006499"/>
    </source>
</evidence>
<feature type="domain" description="Phospholipase/carboxylesterase/thioesterase" evidence="3">
    <location>
        <begin position="32"/>
        <end position="249"/>
    </location>
</feature>
<gene>
    <name evidence="4" type="ORF">Q31a_49550</name>
</gene>
<accession>A0A518GDA4</accession>
<keyword evidence="5" id="KW-1185">Reference proteome</keyword>
<dbReference type="Proteomes" id="UP000318017">
    <property type="component" value="Chromosome"/>
</dbReference>
<evidence type="ECO:0000259" key="3">
    <source>
        <dbReference type="Pfam" id="PF02230"/>
    </source>
</evidence>
<dbReference type="KEGG" id="ahel:Q31a_49550"/>